<gene>
    <name evidence="1" type="ORF">RI138_27640</name>
</gene>
<dbReference type="Proteomes" id="UP001303236">
    <property type="component" value="Chromosome"/>
</dbReference>
<organism evidence="1 2">
    <name type="scientific">Streptomyces durocortorensis</name>
    <dbReference type="NCBI Taxonomy" id="2811104"/>
    <lineage>
        <taxon>Bacteria</taxon>
        <taxon>Bacillati</taxon>
        <taxon>Actinomycetota</taxon>
        <taxon>Actinomycetes</taxon>
        <taxon>Kitasatosporales</taxon>
        <taxon>Streptomycetaceae</taxon>
        <taxon>Streptomyces</taxon>
    </lineage>
</organism>
<proteinExistence type="predicted"/>
<evidence type="ECO:0000313" key="1">
    <source>
        <dbReference type="EMBL" id="WNF30296.1"/>
    </source>
</evidence>
<name>A0ABY9W2B8_9ACTN</name>
<evidence type="ECO:0008006" key="3">
    <source>
        <dbReference type="Google" id="ProtNLM"/>
    </source>
</evidence>
<sequence>MSRARTRSPGPGVLERRFTWSVAAETLAGAAVGCAISGLVVV</sequence>
<protein>
    <recommendedName>
        <fullName evidence="3">Aquaporin family protein</fullName>
    </recommendedName>
</protein>
<evidence type="ECO:0000313" key="2">
    <source>
        <dbReference type="Proteomes" id="UP001303236"/>
    </source>
</evidence>
<reference evidence="1 2" key="1">
    <citation type="submission" date="2023-09" db="EMBL/GenBank/DDBJ databases">
        <title>Genome completion map analysis of the actinomycetes C11-1.</title>
        <authorList>
            <person name="Qin P."/>
            <person name="Guan P."/>
        </authorList>
    </citation>
    <scope>NUCLEOTIDE SEQUENCE [LARGE SCALE GENOMIC DNA]</scope>
    <source>
        <strain evidence="1 2">C11-1</strain>
    </source>
</reference>
<dbReference type="EMBL" id="CP134500">
    <property type="protein sequence ID" value="WNF30296.1"/>
    <property type="molecule type" value="Genomic_DNA"/>
</dbReference>
<accession>A0ABY9W2B8</accession>
<keyword evidence="2" id="KW-1185">Reference proteome</keyword>